<comment type="caution">
    <text evidence="3">The sequence shown here is derived from an EMBL/GenBank/DDBJ whole genome shotgun (WGS) entry which is preliminary data.</text>
</comment>
<evidence type="ECO:0000256" key="2">
    <source>
        <dbReference type="SAM" id="Phobius"/>
    </source>
</evidence>
<accession>A0A409X0X2</accession>
<keyword evidence="2" id="KW-0812">Transmembrane</keyword>
<feature type="transmembrane region" description="Helical" evidence="2">
    <location>
        <begin position="52"/>
        <end position="69"/>
    </location>
</feature>
<dbReference type="InParanoid" id="A0A409X0X2"/>
<dbReference type="Proteomes" id="UP000283269">
    <property type="component" value="Unassembled WGS sequence"/>
</dbReference>
<dbReference type="OrthoDB" id="3199651at2759"/>
<feature type="region of interest" description="Disordered" evidence="1">
    <location>
        <begin position="92"/>
        <end position="117"/>
    </location>
</feature>
<reference evidence="3 4" key="1">
    <citation type="journal article" date="2018" name="Evol. Lett.">
        <title>Horizontal gene cluster transfer increased hallucinogenic mushroom diversity.</title>
        <authorList>
            <person name="Reynolds H.T."/>
            <person name="Vijayakumar V."/>
            <person name="Gluck-Thaler E."/>
            <person name="Korotkin H.B."/>
            <person name="Matheny P.B."/>
            <person name="Slot J.C."/>
        </authorList>
    </citation>
    <scope>NUCLEOTIDE SEQUENCE [LARGE SCALE GENOMIC DNA]</scope>
    <source>
        <strain evidence="3 4">2631</strain>
    </source>
</reference>
<organism evidence="3 4">
    <name type="scientific">Psilocybe cyanescens</name>
    <dbReference type="NCBI Taxonomy" id="93625"/>
    <lineage>
        <taxon>Eukaryota</taxon>
        <taxon>Fungi</taxon>
        <taxon>Dikarya</taxon>
        <taxon>Basidiomycota</taxon>
        <taxon>Agaricomycotina</taxon>
        <taxon>Agaricomycetes</taxon>
        <taxon>Agaricomycetidae</taxon>
        <taxon>Agaricales</taxon>
        <taxon>Agaricineae</taxon>
        <taxon>Strophariaceae</taxon>
        <taxon>Psilocybe</taxon>
    </lineage>
</organism>
<feature type="region of interest" description="Disordered" evidence="1">
    <location>
        <begin position="1"/>
        <end position="36"/>
    </location>
</feature>
<dbReference type="AlphaFoldDB" id="A0A409X0X2"/>
<protein>
    <submittedName>
        <fullName evidence="3">Uncharacterized protein</fullName>
    </submittedName>
</protein>
<sequence length="213" mass="22237">MSSSTRKRTSPMTPSETADNLPPQRPLNPENKLNPLLRNVSPPLYKTRLSNLIYVLVGLTTLLTVFYSYRAMQYKTAVGGWWSLVLGRRPPEMQASGASSSSPSSSSGYTHANTGDAESGTVESHILALALALGMPTHELASAIAGAVRAYVPPASLSSIKAHETGEAVKILLKEPAATSGGEQGAWEAASTAAGVVGGVVSGVENFVGMEEP</sequence>
<evidence type="ECO:0000313" key="4">
    <source>
        <dbReference type="Proteomes" id="UP000283269"/>
    </source>
</evidence>
<proteinExistence type="predicted"/>
<gene>
    <name evidence="3" type="ORF">CVT25_011250</name>
</gene>
<keyword evidence="2" id="KW-0472">Membrane</keyword>
<dbReference type="EMBL" id="NHYD01002874">
    <property type="protein sequence ID" value="PPQ84423.1"/>
    <property type="molecule type" value="Genomic_DNA"/>
</dbReference>
<name>A0A409X0X2_PSICY</name>
<keyword evidence="4" id="KW-1185">Reference proteome</keyword>
<keyword evidence="2" id="KW-1133">Transmembrane helix</keyword>
<evidence type="ECO:0000256" key="1">
    <source>
        <dbReference type="SAM" id="MobiDB-lite"/>
    </source>
</evidence>
<feature type="compositionally biased region" description="Low complexity" evidence="1">
    <location>
        <begin position="95"/>
        <end position="108"/>
    </location>
</feature>
<feature type="compositionally biased region" description="Low complexity" evidence="1">
    <location>
        <begin position="27"/>
        <end position="36"/>
    </location>
</feature>
<dbReference type="STRING" id="93625.A0A409X0X2"/>
<evidence type="ECO:0000313" key="3">
    <source>
        <dbReference type="EMBL" id="PPQ84423.1"/>
    </source>
</evidence>